<evidence type="ECO:0000313" key="3">
    <source>
        <dbReference type="EMBL" id="SFZ92328.1"/>
    </source>
</evidence>
<dbReference type="Proteomes" id="UP000182034">
    <property type="component" value="Unassembled WGS sequence"/>
</dbReference>
<protein>
    <recommendedName>
        <fullName evidence="2">Inner membrane protein YgaP-like transmembrane domain-containing protein</fullName>
    </recommendedName>
</protein>
<keyword evidence="1" id="KW-1133">Transmembrane helix</keyword>
<dbReference type="Gene3D" id="6.10.140.1340">
    <property type="match status" value="1"/>
</dbReference>
<proteinExistence type="predicted"/>
<dbReference type="AlphaFoldDB" id="A0A1K2IJC5"/>
<feature type="transmembrane region" description="Helical" evidence="1">
    <location>
        <begin position="5"/>
        <end position="24"/>
    </location>
</feature>
<dbReference type="OrthoDB" id="9799383at2"/>
<evidence type="ECO:0000259" key="2">
    <source>
        <dbReference type="Pfam" id="PF11127"/>
    </source>
</evidence>
<dbReference type="InterPro" id="IPR021309">
    <property type="entry name" value="YgaP-like_TM"/>
</dbReference>
<accession>A0A1K2IJC5</accession>
<reference evidence="4" key="1">
    <citation type="submission" date="2016-10" db="EMBL/GenBank/DDBJ databases">
        <authorList>
            <person name="Varghese N."/>
            <person name="Submissions S."/>
        </authorList>
    </citation>
    <scope>NUCLEOTIDE SEQUENCE [LARGE SCALE GENOMIC DNA]</scope>
    <source>
        <strain evidence="4">SUR2</strain>
    </source>
</reference>
<gene>
    <name evidence="3" type="ORF">SAMN05216324_103218</name>
</gene>
<dbReference type="STRING" id="1612149.SAMN05216324_103218"/>
<name>A0A1K2IJC5_9FLAO</name>
<organism evidence="3 4">
    <name type="scientific">Chryseobacterium limigenitum</name>
    <dbReference type="NCBI Taxonomy" id="1612149"/>
    <lineage>
        <taxon>Bacteria</taxon>
        <taxon>Pseudomonadati</taxon>
        <taxon>Bacteroidota</taxon>
        <taxon>Flavobacteriia</taxon>
        <taxon>Flavobacteriales</taxon>
        <taxon>Weeksellaceae</taxon>
        <taxon>Chryseobacterium group</taxon>
        <taxon>Chryseobacterium</taxon>
    </lineage>
</organism>
<evidence type="ECO:0000256" key="1">
    <source>
        <dbReference type="SAM" id="Phobius"/>
    </source>
</evidence>
<keyword evidence="4" id="KW-1185">Reference proteome</keyword>
<evidence type="ECO:0000313" key="4">
    <source>
        <dbReference type="Proteomes" id="UP000182034"/>
    </source>
</evidence>
<dbReference type="RefSeq" id="WP_072408131.1">
    <property type="nucleotide sequence ID" value="NZ_FPKW01000003.1"/>
</dbReference>
<sequence>MQTRIVHAIAGTVILISLLLGIYVSENWFWLTGFVGVNMWIHALTDWCLMYMILNKLGVKKESTVCTQSD</sequence>
<dbReference type="Pfam" id="PF11127">
    <property type="entry name" value="YgaP-like_TM"/>
    <property type="match status" value="1"/>
</dbReference>
<keyword evidence="1" id="KW-0812">Transmembrane</keyword>
<dbReference type="EMBL" id="FPKW01000003">
    <property type="protein sequence ID" value="SFZ92328.1"/>
    <property type="molecule type" value="Genomic_DNA"/>
</dbReference>
<feature type="domain" description="Inner membrane protein YgaP-like transmembrane" evidence="2">
    <location>
        <begin position="4"/>
        <end position="55"/>
    </location>
</feature>
<feature type="transmembrane region" description="Helical" evidence="1">
    <location>
        <begin position="30"/>
        <end position="54"/>
    </location>
</feature>
<keyword evidence="1" id="KW-0472">Membrane</keyword>